<dbReference type="SUPFAM" id="SSF53474">
    <property type="entry name" value="alpha/beta-Hydrolases"/>
    <property type="match status" value="1"/>
</dbReference>
<dbReference type="STRING" id="1328759.A0A5C2SGU3"/>
<keyword evidence="4" id="KW-1185">Reference proteome</keyword>
<dbReference type="InterPro" id="IPR000073">
    <property type="entry name" value="AB_hydrolase_1"/>
</dbReference>
<protein>
    <submittedName>
        <fullName evidence="3">Alpha/beta-hydrolase</fullName>
    </submittedName>
</protein>
<dbReference type="Pfam" id="PF08386">
    <property type="entry name" value="Abhydrolase_4"/>
    <property type="match status" value="1"/>
</dbReference>
<dbReference type="Gene3D" id="3.40.50.1820">
    <property type="entry name" value="alpha/beta hydrolase"/>
    <property type="match status" value="1"/>
</dbReference>
<dbReference type="PANTHER" id="PTHR43433:SF5">
    <property type="entry name" value="AB HYDROLASE-1 DOMAIN-CONTAINING PROTEIN"/>
    <property type="match status" value="1"/>
</dbReference>
<name>A0A5C2SGU3_9APHY</name>
<dbReference type="InterPro" id="IPR050471">
    <property type="entry name" value="AB_hydrolase"/>
</dbReference>
<dbReference type="EMBL" id="ML122257">
    <property type="protein sequence ID" value="RPD62992.1"/>
    <property type="molecule type" value="Genomic_DNA"/>
</dbReference>
<dbReference type="InterPro" id="IPR013595">
    <property type="entry name" value="Pept_S33_TAP-like_C"/>
</dbReference>
<feature type="domain" description="Peptidase S33 tripeptidyl aminopeptidase-like C-terminal" evidence="2">
    <location>
        <begin position="225"/>
        <end position="287"/>
    </location>
</feature>
<dbReference type="Proteomes" id="UP000313359">
    <property type="component" value="Unassembled WGS sequence"/>
</dbReference>
<evidence type="ECO:0000313" key="3">
    <source>
        <dbReference type="EMBL" id="RPD62992.1"/>
    </source>
</evidence>
<accession>A0A5C2SGU3</accession>
<proteinExistence type="predicted"/>
<evidence type="ECO:0000259" key="2">
    <source>
        <dbReference type="Pfam" id="PF08386"/>
    </source>
</evidence>
<gene>
    <name evidence="3" type="ORF">L227DRAFT_651277</name>
</gene>
<feature type="domain" description="AB hydrolase-1" evidence="1">
    <location>
        <begin position="68"/>
        <end position="174"/>
    </location>
</feature>
<dbReference type="InterPro" id="IPR029058">
    <property type="entry name" value="AB_hydrolase_fold"/>
</dbReference>
<reference evidence="3" key="1">
    <citation type="journal article" date="2018" name="Genome Biol. Evol.">
        <title>Genomics and development of Lentinus tigrinus, a white-rot wood-decaying mushroom with dimorphic fruiting bodies.</title>
        <authorList>
            <person name="Wu B."/>
            <person name="Xu Z."/>
            <person name="Knudson A."/>
            <person name="Carlson A."/>
            <person name="Chen N."/>
            <person name="Kovaka S."/>
            <person name="LaButti K."/>
            <person name="Lipzen A."/>
            <person name="Pennachio C."/>
            <person name="Riley R."/>
            <person name="Schakwitz W."/>
            <person name="Umezawa K."/>
            <person name="Ohm R.A."/>
            <person name="Grigoriev I.V."/>
            <person name="Nagy L.G."/>
            <person name="Gibbons J."/>
            <person name="Hibbett D."/>
        </authorList>
    </citation>
    <scope>NUCLEOTIDE SEQUENCE [LARGE SCALE GENOMIC DNA]</scope>
    <source>
        <strain evidence="3">ALCF2SS1-6</strain>
    </source>
</reference>
<keyword evidence="3" id="KW-0378">Hydrolase</keyword>
<dbReference type="PANTHER" id="PTHR43433">
    <property type="entry name" value="HYDROLASE, ALPHA/BETA FOLD FAMILY PROTEIN"/>
    <property type="match status" value="1"/>
</dbReference>
<sequence length="289" mass="31352">MSSNGSFPIRADPSMEVLPPDSPIRQIYPEDLFENGSYAPLLHGRVRYWIIGPEDGMKACFSPDLASVVLIHGVSTPSVSWKAIGPYLAAKGFRVLIYDLFGKGYSEAPHMPSDATLFVTQLALLMQYVRWEAAHIVGFSMGGGVAAAFTASLPHLVAGKTLLIASAGLIETGPTPTSVSSKVALLQYQDLPGYKRSLASCFTDGPIRGLQSTFDKLDKLLVGPENKDLQVLVIHGTDDEIVPYEEAHKIKARIPEAEVITVEGAGHDLVLRDAHWRIVGDAIVRFLEN</sequence>
<dbReference type="PRINTS" id="PR00111">
    <property type="entry name" value="ABHYDROLASE"/>
</dbReference>
<dbReference type="OrthoDB" id="408373at2759"/>
<evidence type="ECO:0000259" key="1">
    <source>
        <dbReference type="Pfam" id="PF00561"/>
    </source>
</evidence>
<dbReference type="Pfam" id="PF00561">
    <property type="entry name" value="Abhydrolase_1"/>
    <property type="match status" value="1"/>
</dbReference>
<dbReference type="AlphaFoldDB" id="A0A5C2SGU3"/>
<dbReference type="GO" id="GO:0016787">
    <property type="term" value="F:hydrolase activity"/>
    <property type="evidence" value="ECO:0007669"/>
    <property type="project" value="UniProtKB-KW"/>
</dbReference>
<organism evidence="3 4">
    <name type="scientific">Lentinus tigrinus ALCF2SS1-6</name>
    <dbReference type="NCBI Taxonomy" id="1328759"/>
    <lineage>
        <taxon>Eukaryota</taxon>
        <taxon>Fungi</taxon>
        <taxon>Dikarya</taxon>
        <taxon>Basidiomycota</taxon>
        <taxon>Agaricomycotina</taxon>
        <taxon>Agaricomycetes</taxon>
        <taxon>Polyporales</taxon>
        <taxon>Polyporaceae</taxon>
        <taxon>Lentinus</taxon>
    </lineage>
</organism>
<evidence type="ECO:0000313" key="4">
    <source>
        <dbReference type="Proteomes" id="UP000313359"/>
    </source>
</evidence>